<accession>A0ABN8RMT3</accession>
<keyword evidence="1" id="KW-0472">Membrane</keyword>
<gene>
    <name evidence="2" type="ORF">PLOB_00021009</name>
</gene>
<evidence type="ECO:0000313" key="2">
    <source>
        <dbReference type="EMBL" id="CAH3178761.1"/>
    </source>
</evidence>
<proteinExistence type="predicted"/>
<keyword evidence="3" id="KW-1185">Reference proteome</keyword>
<organism evidence="2 3">
    <name type="scientific">Porites lobata</name>
    <dbReference type="NCBI Taxonomy" id="104759"/>
    <lineage>
        <taxon>Eukaryota</taxon>
        <taxon>Metazoa</taxon>
        <taxon>Cnidaria</taxon>
        <taxon>Anthozoa</taxon>
        <taxon>Hexacorallia</taxon>
        <taxon>Scleractinia</taxon>
        <taxon>Fungiina</taxon>
        <taxon>Poritidae</taxon>
        <taxon>Porites</taxon>
    </lineage>
</organism>
<dbReference type="Proteomes" id="UP001159405">
    <property type="component" value="Unassembled WGS sequence"/>
</dbReference>
<protein>
    <submittedName>
        <fullName evidence="2">Uncharacterized protein</fullName>
    </submittedName>
</protein>
<feature type="transmembrane region" description="Helical" evidence="1">
    <location>
        <begin position="112"/>
        <end position="138"/>
    </location>
</feature>
<dbReference type="EMBL" id="CALNXK010000244">
    <property type="protein sequence ID" value="CAH3178761.1"/>
    <property type="molecule type" value="Genomic_DNA"/>
</dbReference>
<reference evidence="2 3" key="1">
    <citation type="submission" date="2022-05" db="EMBL/GenBank/DDBJ databases">
        <authorList>
            <consortium name="Genoscope - CEA"/>
            <person name="William W."/>
        </authorList>
    </citation>
    <scope>NUCLEOTIDE SEQUENCE [LARGE SCALE GENOMIC DNA]</scope>
</reference>
<evidence type="ECO:0000313" key="3">
    <source>
        <dbReference type="Proteomes" id="UP001159405"/>
    </source>
</evidence>
<comment type="caution">
    <text evidence="2">The sequence shown here is derived from an EMBL/GenBank/DDBJ whole genome shotgun (WGS) entry which is preliminary data.</text>
</comment>
<sequence>MEMFLVCNGGSIHCWVTLRCLYYHSPWYSTGVLHSFTHVKAREFLAACVFPLPFLIYLLYRSIRDRGAENELGSNQEVDKHVSKILYGPFRPPNSANKGTLYWESVLIGRRLILVALHTFITDAMLRGICMTSACFMMTIHHLLKNPYKVPLANKGETLSLTVLTVITAINLPKATLFSFGIEKSTDSLETMKWIKVDALAFIPAMVCLLVIIALLSQLTRLGVVLFKYIRRLCQYRASNLTVDESRPLLVTSD</sequence>
<keyword evidence="1" id="KW-0812">Transmembrane</keyword>
<keyword evidence="1" id="KW-1133">Transmembrane helix</keyword>
<feature type="transmembrane region" description="Helical" evidence="1">
    <location>
        <begin position="159"/>
        <end position="182"/>
    </location>
</feature>
<feature type="transmembrane region" description="Helical" evidence="1">
    <location>
        <begin position="202"/>
        <end position="227"/>
    </location>
</feature>
<feature type="transmembrane region" description="Helical" evidence="1">
    <location>
        <begin position="44"/>
        <end position="63"/>
    </location>
</feature>
<evidence type="ECO:0000256" key="1">
    <source>
        <dbReference type="SAM" id="Phobius"/>
    </source>
</evidence>
<name>A0ABN8RMT3_9CNID</name>